<dbReference type="STRING" id="395961.Cyan7425_4583"/>
<name>B8HKP7_CYAP4</name>
<protein>
    <submittedName>
        <fullName evidence="2">Mo-dependent nitrogenase family protein</fullName>
    </submittedName>
</protein>
<organism evidence="2">
    <name type="scientific">Cyanothece sp. (strain PCC 7425 / ATCC 29141)</name>
    <dbReference type="NCBI Taxonomy" id="395961"/>
    <lineage>
        <taxon>Bacteria</taxon>
        <taxon>Bacillati</taxon>
        <taxon>Cyanobacteriota</taxon>
        <taxon>Cyanophyceae</taxon>
        <taxon>Gomontiellales</taxon>
        <taxon>Cyanothecaceae</taxon>
        <taxon>Cyanothece</taxon>
    </lineage>
</organism>
<sequence>MNMLNLLRGWLTAFEIENPQVARLICKLIPAHCPFERQIKFHDRTLLYIPPLCKLNPVYEQLMVLRFRALGYLADECGEDIGIYC</sequence>
<accession>B8HKP7</accession>
<dbReference type="EMBL" id="CP001344">
    <property type="protein sequence ID" value="ACL46891.1"/>
    <property type="molecule type" value="Genomic_DNA"/>
</dbReference>
<dbReference type="HOGENOM" id="CLU_156633_0_1_3"/>
<dbReference type="OrthoDB" id="516441at2"/>
<dbReference type="AlphaFoldDB" id="B8HKP7"/>
<dbReference type="InterPro" id="IPR009717">
    <property type="entry name" value="Mo-dep_Nase_C"/>
</dbReference>
<reference evidence="2" key="1">
    <citation type="submission" date="2009-01" db="EMBL/GenBank/DDBJ databases">
        <title>Complete sequence of chromosome Cyanothece sp. PCC 7425.</title>
        <authorList>
            <consortium name="US DOE Joint Genome Institute"/>
            <person name="Lucas S."/>
            <person name="Copeland A."/>
            <person name="Lapidus A."/>
            <person name="Glavina del Rio T."/>
            <person name="Dalin E."/>
            <person name="Tice H."/>
            <person name="Bruce D."/>
            <person name="Goodwin L."/>
            <person name="Pitluck S."/>
            <person name="Sims D."/>
            <person name="Meineke L."/>
            <person name="Brettin T."/>
            <person name="Detter J.C."/>
            <person name="Han C."/>
            <person name="Larimer F."/>
            <person name="Land M."/>
            <person name="Hauser L."/>
            <person name="Kyrpides N."/>
            <person name="Ovchinnikova G."/>
            <person name="Liberton M."/>
            <person name="Stoeckel J."/>
            <person name="Banerjee A."/>
            <person name="Singh A."/>
            <person name="Page L."/>
            <person name="Sato H."/>
            <person name="Zhao L."/>
            <person name="Sherman L."/>
            <person name="Pakrasi H."/>
            <person name="Richardson P."/>
        </authorList>
    </citation>
    <scope>NUCLEOTIDE SEQUENCE</scope>
    <source>
        <strain evidence="2">PCC 7425</strain>
    </source>
</reference>
<gene>
    <name evidence="2" type="ordered locus">Cyan7425_4583</name>
</gene>
<dbReference type="KEGG" id="cyn:Cyan7425_4583"/>
<proteinExistence type="predicted"/>
<evidence type="ECO:0000313" key="2">
    <source>
        <dbReference type="EMBL" id="ACL46891.1"/>
    </source>
</evidence>
<dbReference type="Pfam" id="PF06967">
    <property type="entry name" value="Mo-nitro_C"/>
    <property type="match status" value="1"/>
</dbReference>
<feature type="domain" description="Mo-dependent nitrogenase C-terminal" evidence="1">
    <location>
        <begin position="4"/>
        <end position="85"/>
    </location>
</feature>
<dbReference type="eggNOG" id="COG3793">
    <property type="taxonomic scope" value="Bacteria"/>
</dbReference>
<evidence type="ECO:0000259" key="1">
    <source>
        <dbReference type="Pfam" id="PF06967"/>
    </source>
</evidence>